<dbReference type="Gene3D" id="3.90.550.10">
    <property type="entry name" value="Spore Coat Polysaccharide Biosynthesis Protein SpsA, Chain A"/>
    <property type="match status" value="1"/>
</dbReference>
<dbReference type="InterPro" id="IPR001173">
    <property type="entry name" value="Glyco_trans_2-like"/>
</dbReference>
<keyword evidence="2" id="KW-0808">Transferase</keyword>
<dbReference type="Pfam" id="PF00535">
    <property type="entry name" value="Glycos_transf_2"/>
    <property type="match status" value="1"/>
</dbReference>
<sequence>MDSTVVINTYNEEENISDCISSAKLLSDKIIIIDMESADKTVTLAKTSGARVFSFPHSSYVEPGREFGINKVKTNWVFILDADERISAELAKEINQIIRNQFLSTTHYCIPRKNIFGKVKWLKNGGWWPDYQVRLINKKYFSSWPKRIHSTPAIKGQIGYLKNPILHYFHGDIEKMVEKTLEFENIESDLLYNAKKKTDVSTFFRKFIAELMRRLVINLGFLDGTIGFIESIYQAFSKTITYLFLYEKNRNKKT</sequence>
<evidence type="ECO:0000313" key="3">
    <source>
        <dbReference type="Proteomes" id="UP000034536"/>
    </source>
</evidence>
<reference evidence="2 3" key="1">
    <citation type="journal article" date="2015" name="Nature">
        <title>rRNA introns, odd ribosomes, and small enigmatic genomes across a large radiation of phyla.</title>
        <authorList>
            <person name="Brown C.T."/>
            <person name="Hug L.A."/>
            <person name="Thomas B.C."/>
            <person name="Sharon I."/>
            <person name="Castelle C.J."/>
            <person name="Singh A."/>
            <person name="Wilkins M.J."/>
            <person name="Williams K.H."/>
            <person name="Banfield J.F."/>
        </authorList>
    </citation>
    <scope>NUCLEOTIDE SEQUENCE [LARGE SCALE GENOMIC DNA]</scope>
</reference>
<feature type="domain" description="Glycosyltransferase 2-like" evidence="1">
    <location>
        <begin position="4"/>
        <end position="125"/>
    </location>
</feature>
<dbReference type="SUPFAM" id="SSF53448">
    <property type="entry name" value="Nucleotide-diphospho-sugar transferases"/>
    <property type="match status" value="1"/>
</dbReference>
<evidence type="ECO:0000259" key="1">
    <source>
        <dbReference type="Pfam" id="PF00535"/>
    </source>
</evidence>
<evidence type="ECO:0000313" key="2">
    <source>
        <dbReference type="EMBL" id="KKP87004.1"/>
    </source>
</evidence>
<dbReference type="PANTHER" id="PTHR43630">
    <property type="entry name" value="POLY-BETA-1,6-N-ACETYL-D-GLUCOSAMINE SYNTHASE"/>
    <property type="match status" value="1"/>
</dbReference>
<name>A0A0G0CYD6_9BACT</name>
<comment type="caution">
    <text evidence="2">The sequence shown here is derived from an EMBL/GenBank/DDBJ whole genome shotgun (WGS) entry which is preliminary data.</text>
</comment>
<dbReference type="InterPro" id="IPR029044">
    <property type="entry name" value="Nucleotide-diphossugar_trans"/>
</dbReference>
<dbReference type="AlphaFoldDB" id="A0A0G0CYD6"/>
<proteinExistence type="predicted"/>
<dbReference type="PANTHER" id="PTHR43630:SF2">
    <property type="entry name" value="GLYCOSYLTRANSFERASE"/>
    <property type="match status" value="1"/>
</dbReference>
<dbReference type="CDD" id="cd02511">
    <property type="entry name" value="Beta4Glucosyltransferase"/>
    <property type="match status" value="1"/>
</dbReference>
<gene>
    <name evidence="2" type="ORF">UR89_C0009G0025</name>
</gene>
<dbReference type="GO" id="GO:0016740">
    <property type="term" value="F:transferase activity"/>
    <property type="evidence" value="ECO:0007669"/>
    <property type="project" value="UniProtKB-KW"/>
</dbReference>
<accession>A0A0G0CYD6</accession>
<protein>
    <submittedName>
        <fullName evidence="2">Glycosyl transferase family 2</fullName>
    </submittedName>
</protein>
<dbReference type="EMBL" id="LBQX01000009">
    <property type="protein sequence ID" value="KKP87004.1"/>
    <property type="molecule type" value="Genomic_DNA"/>
</dbReference>
<dbReference type="Proteomes" id="UP000034536">
    <property type="component" value="Unassembled WGS sequence"/>
</dbReference>
<organism evidence="2 3">
    <name type="scientific">Candidatus Roizmanbacteria bacterium GW2011_GWA2_35_8</name>
    <dbReference type="NCBI Taxonomy" id="1618479"/>
    <lineage>
        <taxon>Bacteria</taxon>
        <taxon>Candidatus Roizmaniibacteriota</taxon>
    </lineage>
</organism>